<name>A0A1F5WGQ5_9BACT</name>
<accession>A0A1F5WGQ5</accession>
<protein>
    <submittedName>
        <fullName evidence="1">Uncharacterized protein</fullName>
    </submittedName>
</protein>
<evidence type="ECO:0000313" key="2">
    <source>
        <dbReference type="Proteomes" id="UP000178406"/>
    </source>
</evidence>
<organism evidence="1 2">
    <name type="scientific">Candidatus Giovannonibacteria bacterium RIFCSPHIGHO2_02_FULL_46_20</name>
    <dbReference type="NCBI Taxonomy" id="1798338"/>
    <lineage>
        <taxon>Bacteria</taxon>
        <taxon>Candidatus Giovannoniibacteriota</taxon>
    </lineage>
</organism>
<dbReference type="AlphaFoldDB" id="A0A1F5WGQ5"/>
<proteinExistence type="predicted"/>
<sequence>MIQFLYHDGFQKEIAAMERRFRTIRGGLSAFERLCEVQFNPISPRQVIAPAKLHRITQNDIWTLWKTELVIPKSGLRPNQWPRMWFVVNGAIIAFLCISSHVDNYNDEDMNRLALSRVTDFF</sequence>
<evidence type="ECO:0000313" key="1">
    <source>
        <dbReference type="EMBL" id="OGF74760.1"/>
    </source>
</evidence>
<dbReference type="Proteomes" id="UP000178406">
    <property type="component" value="Unassembled WGS sequence"/>
</dbReference>
<reference evidence="1 2" key="1">
    <citation type="journal article" date="2016" name="Nat. Commun.">
        <title>Thousands of microbial genomes shed light on interconnected biogeochemical processes in an aquifer system.</title>
        <authorList>
            <person name="Anantharaman K."/>
            <person name="Brown C.T."/>
            <person name="Hug L.A."/>
            <person name="Sharon I."/>
            <person name="Castelle C.J."/>
            <person name="Probst A.J."/>
            <person name="Thomas B.C."/>
            <person name="Singh A."/>
            <person name="Wilkins M.J."/>
            <person name="Karaoz U."/>
            <person name="Brodie E.L."/>
            <person name="Williams K.H."/>
            <person name="Hubbard S.S."/>
            <person name="Banfield J.F."/>
        </authorList>
    </citation>
    <scope>NUCLEOTIDE SEQUENCE [LARGE SCALE GENOMIC DNA]</scope>
</reference>
<dbReference type="EMBL" id="MFHQ01000006">
    <property type="protein sequence ID" value="OGF74760.1"/>
    <property type="molecule type" value="Genomic_DNA"/>
</dbReference>
<comment type="caution">
    <text evidence="1">The sequence shown here is derived from an EMBL/GenBank/DDBJ whole genome shotgun (WGS) entry which is preliminary data.</text>
</comment>
<gene>
    <name evidence="1" type="ORF">A3J56_01505</name>
</gene>